<evidence type="ECO:0000313" key="2">
    <source>
        <dbReference type="Proteomes" id="UP001164250"/>
    </source>
</evidence>
<dbReference type="Proteomes" id="UP001164250">
    <property type="component" value="Chromosome 5"/>
</dbReference>
<protein>
    <submittedName>
        <fullName evidence="1">Uncharacterized protein</fullName>
    </submittedName>
</protein>
<evidence type="ECO:0000313" key="1">
    <source>
        <dbReference type="EMBL" id="KAJ0098020.1"/>
    </source>
</evidence>
<keyword evidence="2" id="KW-1185">Reference proteome</keyword>
<accession>A0ACC1BGE9</accession>
<sequence length="12" mass="1559">MLPLKKKFRNRK</sequence>
<organism evidence="1 2">
    <name type="scientific">Pistacia atlantica</name>
    <dbReference type="NCBI Taxonomy" id="434234"/>
    <lineage>
        <taxon>Eukaryota</taxon>
        <taxon>Viridiplantae</taxon>
        <taxon>Streptophyta</taxon>
        <taxon>Embryophyta</taxon>
        <taxon>Tracheophyta</taxon>
        <taxon>Spermatophyta</taxon>
        <taxon>Magnoliopsida</taxon>
        <taxon>eudicotyledons</taxon>
        <taxon>Gunneridae</taxon>
        <taxon>Pentapetalae</taxon>
        <taxon>rosids</taxon>
        <taxon>malvids</taxon>
        <taxon>Sapindales</taxon>
        <taxon>Anacardiaceae</taxon>
        <taxon>Pistacia</taxon>
    </lineage>
</organism>
<proteinExistence type="predicted"/>
<name>A0ACC1BGE9_9ROSI</name>
<gene>
    <name evidence="1" type="ORF">Patl1_28055</name>
</gene>
<comment type="caution">
    <text evidence="1">The sequence shown here is derived from an EMBL/GenBank/DDBJ whole genome shotgun (WGS) entry which is preliminary data.</text>
</comment>
<reference evidence="2" key="1">
    <citation type="journal article" date="2023" name="G3 (Bethesda)">
        <title>Genome assembly and association tests identify interacting loci associated with vigor, precocity, and sex in interspecific pistachio rootstocks.</title>
        <authorList>
            <person name="Palmer W."/>
            <person name="Jacygrad E."/>
            <person name="Sagayaradj S."/>
            <person name="Cavanaugh K."/>
            <person name="Han R."/>
            <person name="Bertier L."/>
            <person name="Beede B."/>
            <person name="Kafkas S."/>
            <person name="Golino D."/>
            <person name="Preece J."/>
            <person name="Michelmore R."/>
        </authorList>
    </citation>
    <scope>NUCLEOTIDE SEQUENCE [LARGE SCALE GENOMIC DNA]</scope>
</reference>
<dbReference type="EMBL" id="CM047901">
    <property type="protein sequence ID" value="KAJ0098020.1"/>
    <property type="molecule type" value="Genomic_DNA"/>
</dbReference>